<dbReference type="InterPro" id="IPR007055">
    <property type="entry name" value="BON_dom"/>
</dbReference>
<feature type="domain" description="BON" evidence="1">
    <location>
        <begin position="104"/>
        <end position="172"/>
    </location>
</feature>
<organism evidence="2 3">
    <name type="scientific">Paraburkholderia metrosideri</name>
    <dbReference type="NCBI Taxonomy" id="580937"/>
    <lineage>
        <taxon>Bacteria</taxon>
        <taxon>Pseudomonadati</taxon>
        <taxon>Pseudomonadota</taxon>
        <taxon>Betaproteobacteria</taxon>
        <taxon>Burkholderiales</taxon>
        <taxon>Burkholderiaceae</taxon>
        <taxon>Paraburkholderia</taxon>
    </lineage>
</organism>
<name>A0ABM8P284_9BURK</name>
<dbReference type="PANTHER" id="PTHR34606">
    <property type="entry name" value="BON DOMAIN-CONTAINING PROTEIN"/>
    <property type="match status" value="1"/>
</dbReference>
<comment type="caution">
    <text evidence="2">The sequence shown here is derived from an EMBL/GenBank/DDBJ whole genome shotgun (WGS) entry which is preliminary data.</text>
</comment>
<accession>A0ABM8P284</accession>
<keyword evidence="3" id="KW-1185">Reference proteome</keyword>
<evidence type="ECO:0000313" key="3">
    <source>
        <dbReference type="Proteomes" id="UP000598032"/>
    </source>
</evidence>
<dbReference type="InterPro" id="IPR051686">
    <property type="entry name" value="Lipoprotein_DolP"/>
</dbReference>
<evidence type="ECO:0000313" key="2">
    <source>
        <dbReference type="EMBL" id="CAD6554192.1"/>
    </source>
</evidence>
<evidence type="ECO:0000259" key="1">
    <source>
        <dbReference type="PROSITE" id="PS50914"/>
    </source>
</evidence>
<dbReference type="Proteomes" id="UP000598032">
    <property type="component" value="Unassembled WGS sequence"/>
</dbReference>
<dbReference type="Pfam" id="PF04972">
    <property type="entry name" value="BON"/>
    <property type="match status" value="1"/>
</dbReference>
<dbReference type="EMBL" id="CAJHCP010000013">
    <property type="protein sequence ID" value="CAD6554192.1"/>
    <property type="molecule type" value="Genomic_DNA"/>
</dbReference>
<dbReference type="RefSeq" id="WP_236592377.1">
    <property type="nucleotide sequence ID" value="NZ_CAJHCP010000013.1"/>
</dbReference>
<reference evidence="2 3" key="1">
    <citation type="submission" date="2020-10" db="EMBL/GenBank/DDBJ databases">
        <authorList>
            <person name="Peeters C."/>
        </authorList>
    </citation>
    <scope>NUCLEOTIDE SEQUENCE [LARGE SCALE GENOMIC DNA]</scope>
    <source>
        <strain evidence="2 3">LMG 28140</strain>
    </source>
</reference>
<sequence length="187" mass="19831">MTGIVQLDLLRGHLHDGATQSVDRVMHCWDHAQLFSFSTAESKEPTGGSMNRNGVSRNFSATLIAVMVSCATCASAQTVAGTPTVATGAAHMMTVSTSPPGSRSADAIILDVRRAIRRVPDMVDSEIRIRAHRGVVTLTGTVPETWQISRAANAARSVRGVTGVSNRLTVRTKHVAVIEQRVASSVG</sequence>
<proteinExistence type="predicted"/>
<gene>
    <name evidence="2" type="ORF">LMG28140_05451</name>
</gene>
<dbReference type="PANTHER" id="PTHR34606:SF15">
    <property type="entry name" value="BON DOMAIN-CONTAINING PROTEIN"/>
    <property type="match status" value="1"/>
</dbReference>
<dbReference type="PROSITE" id="PS50914">
    <property type="entry name" value="BON"/>
    <property type="match status" value="1"/>
</dbReference>
<dbReference type="Gene3D" id="3.30.1340.30">
    <property type="match status" value="1"/>
</dbReference>
<protein>
    <recommendedName>
        <fullName evidence="1">BON domain-containing protein</fullName>
    </recommendedName>
</protein>